<dbReference type="OrthoDB" id="1973590at2"/>
<feature type="active site" description="Proton donor" evidence="2">
    <location>
        <position position="367"/>
    </location>
</feature>
<evidence type="ECO:0000259" key="6">
    <source>
        <dbReference type="SMART" id="SM00835"/>
    </source>
</evidence>
<feature type="binding site" evidence="3">
    <location>
        <position position="131"/>
    </location>
    <ligand>
        <name>Mn(2+)</name>
        <dbReference type="ChEBI" id="CHEBI:29035"/>
        <label>1</label>
    </ligand>
</feature>
<dbReference type="PROSITE" id="PS51318">
    <property type="entry name" value="TAT"/>
    <property type="match status" value="1"/>
</dbReference>
<feature type="binding site" evidence="3">
    <location>
        <position position="314"/>
    </location>
    <ligand>
        <name>Mn(2+)</name>
        <dbReference type="ChEBI" id="CHEBI:29035"/>
        <label>2</label>
    </ligand>
</feature>
<dbReference type="Gene3D" id="2.60.120.10">
    <property type="entry name" value="Jelly Rolls"/>
    <property type="match status" value="2"/>
</dbReference>
<gene>
    <name evidence="7" type="ORF">B1812_07745</name>
</gene>
<keyword evidence="3" id="KW-0464">Manganese</keyword>
<dbReference type="STRING" id="655015.B1812_07745"/>
<evidence type="ECO:0000256" key="4">
    <source>
        <dbReference type="SAM" id="MobiDB-lite"/>
    </source>
</evidence>
<dbReference type="InterPro" id="IPR006311">
    <property type="entry name" value="TAT_signal"/>
</dbReference>
<dbReference type="GO" id="GO:0046872">
    <property type="term" value="F:metal ion binding"/>
    <property type="evidence" value="ECO:0007669"/>
    <property type="project" value="UniProtKB-KW"/>
</dbReference>
<reference evidence="7 8" key="1">
    <citation type="submission" date="2017-02" db="EMBL/GenBank/DDBJ databases">
        <authorList>
            <person name="Peterson S.W."/>
        </authorList>
    </citation>
    <scope>NUCLEOTIDE SEQUENCE [LARGE SCALE GENOMIC DNA]</scope>
    <source>
        <strain evidence="7 8">S285</strain>
    </source>
</reference>
<dbReference type="Pfam" id="PF00190">
    <property type="entry name" value="Cupin_1"/>
    <property type="match status" value="2"/>
</dbReference>
<feature type="binding site" evidence="3">
    <location>
        <position position="125"/>
    </location>
    <ligand>
        <name>Mn(2+)</name>
        <dbReference type="ChEBI" id="CHEBI:29035"/>
        <label>1</label>
    </ligand>
</feature>
<organism evidence="7 8">
    <name type="scientific">Methylocystis bryophila</name>
    <dbReference type="NCBI Taxonomy" id="655015"/>
    <lineage>
        <taxon>Bacteria</taxon>
        <taxon>Pseudomonadati</taxon>
        <taxon>Pseudomonadota</taxon>
        <taxon>Alphaproteobacteria</taxon>
        <taxon>Hyphomicrobiales</taxon>
        <taxon>Methylocystaceae</taxon>
        <taxon>Methylocystis</taxon>
    </lineage>
</organism>
<sequence>MISRRKVLTAGAAGAMAAAAKTGRAASFGNPDEPPQGAINATNPASTTDPGPQNQTLASQFPAAQSPPATDVGDLPQFWASFNNAPKRIQNGGWARQVTQADFAISETISGVNMRLTAGGIRELHWHLAAEWAYVTYGSCRVTVLDDHGRAYVSDVKEGDLWYFPSGFPHSLQGLGPDGCEFVICFDDGKATEFNTTLVTDWLAHTPPEILAENFGVPVEAFSKIPLHNRYIFQGPTPAALATVKKAMEKPGDFPPYPFTYSLASSAPVKKTKGGEVRVADSHNFNVSKTIAVGLVTIRPGALRELHWHPNADEWAYWIKGKAQVTAFETGPNAVTLNFSPGDIGYVKRNNGHYVKNIGDTDLQYIEVFRSSYYADISLSDWLTHSPPEMVAETLNIDQATIAKFPNNRPLVMPE</sequence>
<feature type="binding site" evidence="3">
    <location>
        <position position="307"/>
    </location>
    <ligand>
        <name>Mn(2+)</name>
        <dbReference type="ChEBI" id="CHEBI:29035"/>
        <label>2</label>
    </ligand>
</feature>
<keyword evidence="8" id="KW-1185">Reference proteome</keyword>
<dbReference type="CDD" id="cd20305">
    <property type="entry name" value="cupin_OxDC_C"/>
    <property type="match status" value="1"/>
</dbReference>
<feature type="region of interest" description="Disordered" evidence="4">
    <location>
        <begin position="21"/>
        <end position="57"/>
    </location>
</feature>
<feature type="binding site" evidence="3">
    <location>
        <position position="309"/>
    </location>
    <ligand>
        <name>Mn(2+)</name>
        <dbReference type="ChEBI" id="CHEBI:29035"/>
        <label>2</label>
    </ligand>
</feature>
<name>A0A1W6MTU4_9HYPH</name>
<feature type="compositionally biased region" description="Polar residues" evidence="4">
    <location>
        <begin position="39"/>
        <end position="57"/>
    </location>
</feature>
<feature type="signal peptide" evidence="5">
    <location>
        <begin position="1"/>
        <end position="20"/>
    </location>
</feature>
<keyword evidence="1 3" id="KW-0479">Metal-binding</keyword>
<feature type="domain" description="Cupin type-1" evidence="6">
    <location>
        <begin position="261"/>
        <end position="403"/>
    </location>
</feature>
<evidence type="ECO:0000313" key="7">
    <source>
        <dbReference type="EMBL" id="ARN80982.1"/>
    </source>
</evidence>
<evidence type="ECO:0000256" key="5">
    <source>
        <dbReference type="SAM" id="SignalP"/>
    </source>
</evidence>
<dbReference type="SMART" id="SM00835">
    <property type="entry name" value="Cupin_1"/>
    <property type="match status" value="2"/>
</dbReference>
<dbReference type="PANTHER" id="PTHR35848:SF9">
    <property type="entry name" value="SLL1358 PROTEIN"/>
    <property type="match status" value="1"/>
</dbReference>
<feature type="binding site" evidence="3">
    <location>
        <position position="127"/>
    </location>
    <ligand>
        <name>Mn(2+)</name>
        <dbReference type="ChEBI" id="CHEBI:29035"/>
        <label>1</label>
    </ligand>
</feature>
<dbReference type="RefSeq" id="WP_085771073.1">
    <property type="nucleotide sequence ID" value="NZ_AP027149.1"/>
</dbReference>
<feature type="binding site" evidence="3">
    <location>
        <position position="353"/>
    </location>
    <ligand>
        <name>Mn(2+)</name>
        <dbReference type="ChEBI" id="CHEBI:29035"/>
        <label>2</label>
    </ligand>
</feature>
<dbReference type="InterPro" id="IPR051610">
    <property type="entry name" value="GPI/OXD"/>
</dbReference>
<evidence type="ECO:0000313" key="8">
    <source>
        <dbReference type="Proteomes" id="UP000193978"/>
    </source>
</evidence>
<dbReference type="CDD" id="cd20304">
    <property type="entry name" value="cupin_OxDC_N"/>
    <property type="match status" value="1"/>
</dbReference>
<dbReference type="Proteomes" id="UP000193978">
    <property type="component" value="Chromosome"/>
</dbReference>
<evidence type="ECO:0000256" key="3">
    <source>
        <dbReference type="PIRSR" id="PIRSR617774-2"/>
    </source>
</evidence>
<dbReference type="InterPro" id="IPR014710">
    <property type="entry name" value="RmlC-like_jellyroll"/>
</dbReference>
<dbReference type="AlphaFoldDB" id="A0A1W6MTU4"/>
<dbReference type="SUPFAM" id="SSF51182">
    <property type="entry name" value="RmlC-like cupins"/>
    <property type="match status" value="1"/>
</dbReference>
<comment type="cofactor">
    <cofactor evidence="3">
        <name>Mn(2+)</name>
        <dbReference type="ChEBI" id="CHEBI:29035"/>
    </cofactor>
    <text evidence="3">Binds 2 manganese ions per subunit.</text>
</comment>
<feature type="binding site" evidence="3">
    <location>
        <position position="170"/>
    </location>
    <ligand>
        <name>Mn(2+)</name>
        <dbReference type="ChEBI" id="CHEBI:29035"/>
        <label>1</label>
    </ligand>
</feature>
<evidence type="ECO:0000256" key="1">
    <source>
        <dbReference type="ARBA" id="ARBA00022723"/>
    </source>
</evidence>
<dbReference type="KEGG" id="mbry:B1812_07745"/>
<feature type="domain" description="Cupin type-1" evidence="6">
    <location>
        <begin position="83"/>
        <end position="223"/>
    </location>
</feature>
<dbReference type="PANTHER" id="PTHR35848">
    <property type="entry name" value="OXALATE-BINDING PROTEIN"/>
    <property type="match status" value="1"/>
</dbReference>
<proteinExistence type="predicted"/>
<keyword evidence="5" id="KW-0732">Signal</keyword>
<feature type="chain" id="PRO_5011986606" evidence="5">
    <location>
        <begin position="21"/>
        <end position="415"/>
    </location>
</feature>
<accession>A0A1W6MTU4</accession>
<dbReference type="EMBL" id="CP019948">
    <property type="protein sequence ID" value="ARN80982.1"/>
    <property type="molecule type" value="Genomic_DNA"/>
</dbReference>
<dbReference type="InterPro" id="IPR011051">
    <property type="entry name" value="RmlC_Cupin_sf"/>
</dbReference>
<dbReference type="NCBIfam" id="TIGR03404">
    <property type="entry name" value="bicupin_oxalic"/>
    <property type="match status" value="1"/>
</dbReference>
<dbReference type="InterPro" id="IPR017774">
    <property type="entry name" value="Bicupin_oxalate_deCO2ase/Oxase"/>
</dbReference>
<protein>
    <submittedName>
        <fullName evidence="7">Cupin</fullName>
    </submittedName>
</protein>
<evidence type="ECO:0000256" key="2">
    <source>
        <dbReference type="PIRSR" id="PIRSR617774-1"/>
    </source>
</evidence>
<dbReference type="GO" id="GO:0033609">
    <property type="term" value="P:oxalate metabolic process"/>
    <property type="evidence" value="ECO:0007669"/>
    <property type="project" value="InterPro"/>
</dbReference>
<dbReference type="InterPro" id="IPR006045">
    <property type="entry name" value="Cupin_1"/>
</dbReference>